<dbReference type="InterPro" id="IPR050528">
    <property type="entry name" value="L-type_Lectin-RKs"/>
</dbReference>
<feature type="transmembrane region" description="Helical" evidence="3">
    <location>
        <begin position="253"/>
        <end position="283"/>
    </location>
</feature>
<comment type="caution">
    <text evidence="5">The sequence shown here is derived from an EMBL/GenBank/DDBJ whole genome shotgun (WGS) entry which is preliminary data.</text>
</comment>
<sequence>MNFKRKRVVGACFCILFLLVFISLLLYILQQVGTGLCSKLLEHGKLVGMPDARGLLRIPHKVYLSGYWPVGKEVLVSESPFAVSFSMSLYQPAWKDNKTINQNSHPAGLAFIVLPPYQKAADEGNLTKQLGLRADSSLNLSSSIDRTAHFPGDRRLPNGLSSFPLIDPNGRLLVVHVSVMDPTPLAAATARYTVWIDLSGYISAGEVKERPDDAVAIKKNISYLDGNYWDASSQLERDVDGATYLMKYIMDNYLHAAAIFVALIPSLAATVAAAAVSGVAWYFRTKQQRWKKEQEKLAKIMQSLPGVPMQVDFNDIKKATSNFQEASKLGKGGFSSVYRCRLPAAAACGGRSSSSVEVAVNKFTRGVEEQRFEDFLVEVSIINCLRHKNVVPLVVLRDPPTEFVEWPPVLVQGRRGPWRLAEALPSEGGEEHPGRDERRSTCAWGSTVGEPLLIYKYMTNGSLDQHLFRRHGNEEQQDDTSSSIRQWGTRYSIATDIATGLHYVHHEHEPLVLHRDIKASNIMLDSNFRARLGDFGIACAVAADRTS</sequence>
<evidence type="ECO:0000259" key="4">
    <source>
        <dbReference type="PROSITE" id="PS50011"/>
    </source>
</evidence>
<dbReference type="SUPFAM" id="SSF56112">
    <property type="entry name" value="Protein kinase-like (PK-like)"/>
    <property type="match status" value="1"/>
</dbReference>
<evidence type="ECO:0000256" key="2">
    <source>
        <dbReference type="ARBA" id="ARBA00022840"/>
    </source>
</evidence>
<dbReference type="GO" id="GO:0051707">
    <property type="term" value="P:response to other organism"/>
    <property type="evidence" value="ECO:0007669"/>
    <property type="project" value="UniProtKB-ARBA"/>
</dbReference>
<keyword evidence="3" id="KW-0812">Transmembrane</keyword>
<dbReference type="Pfam" id="PF00069">
    <property type="entry name" value="Pkinase"/>
    <property type="match status" value="1"/>
</dbReference>
<evidence type="ECO:0000313" key="5">
    <source>
        <dbReference type="EMBL" id="KAF8749601.1"/>
    </source>
</evidence>
<dbReference type="GO" id="GO:0004672">
    <property type="term" value="F:protein kinase activity"/>
    <property type="evidence" value="ECO:0007669"/>
    <property type="project" value="InterPro"/>
</dbReference>
<evidence type="ECO:0000256" key="3">
    <source>
        <dbReference type="SAM" id="Phobius"/>
    </source>
</evidence>
<dbReference type="Proteomes" id="UP000636709">
    <property type="component" value="Unassembled WGS sequence"/>
</dbReference>
<gene>
    <name evidence="5" type="ORF">HU200_012619</name>
</gene>
<evidence type="ECO:0000313" key="6">
    <source>
        <dbReference type="Proteomes" id="UP000636709"/>
    </source>
</evidence>
<dbReference type="AlphaFoldDB" id="A0A835FF39"/>
<evidence type="ECO:0000256" key="1">
    <source>
        <dbReference type="ARBA" id="ARBA00022741"/>
    </source>
</evidence>
<dbReference type="PROSITE" id="PS00108">
    <property type="entry name" value="PROTEIN_KINASE_ST"/>
    <property type="match status" value="1"/>
</dbReference>
<dbReference type="EMBL" id="JACEFO010001035">
    <property type="protein sequence ID" value="KAF8749601.1"/>
    <property type="molecule type" value="Genomic_DNA"/>
</dbReference>
<dbReference type="InterPro" id="IPR008271">
    <property type="entry name" value="Ser/Thr_kinase_AS"/>
</dbReference>
<dbReference type="Gene3D" id="1.10.510.10">
    <property type="entry name" value="Transferase(Phosphotransferase) domain 1"/>
    <property type="match status" value="1"/>
</dbReference>
<keyword evidence="1" id="KW-0547">Nucleotide-binding</keyword>
<dbReference type="InterPro" id="IPR001245">
    <property type="entry name" value="Ser-Thr/Tyr_kinase_cat_dom"/>
</dbReference>
<dbReference type="InterPro" id="IPR000719">
    <property type="entry name" value="Prot_kinase_dom"/>
</dbReference>
<dbReference type="OrthoDB" id="676172at2759"/>
<organism evidence="5 6">
    <name type="scientific">Digitaria exilis</name>
    <dbReference type="NCBI Taxonomy" id="1010633"/>
    <lineage>
        <taxon>Eukaryota</taxon>
        <taxon>Viridiplantae</taxon>
        <taxon>Streptophyta</taxon>
        <taxon>Embryophyta</taxon>
        <taxon>Tracheophyta</taxon>
        <taxon>Spermatophyta</taxon>
        <taxon>Magnoliopsida</taxon>
        <taxon>Liliopsida</taxon>
        <taxon>Poales</taxon>
        <taxon>Poaceae</taxon>
        <taxon>PACMAD clade</taxon>
        <taxon>Panicoideae</taxon>
        <taxon>Panicodae</taxon>
        <taxon>Paniceae</taxon>
        <taxon>Anthephorinae</taxon>
        <taxon>Digitaria</taxon>
    </lineage>
</organism>
<dbReference type="InterPro" id="IPR011009">
    <property type="entry name" value="Kinase-like_dom_sf"/>
</dbReference>
<protein>
    <recommendedName>
        <fullName evidence="4">Protein kinase domain-containing protein</fullName>
    </recommendedName>
</protein>
<keyword evidence="2" id="KW-0067">ATP-binding</keyword>
<keyword evidence="3" id="KW-0472">Membrane</keyword>
<dbReference type="GO" id="GO:0005524">
    <property type="term" value="F:ATP binding"/>
    <property type="evidence" value="ECO:0007669"/>
    <property type="project" value="UniProtKB-KW"/>
</dbReference>
<dbReference type="PROSITE" id="PS50011">
    <property type="entry name" value="PROTEIN_KINASE_DOM"/>
    <property type="match status" value="1"/>
</dbReference>
<dbReference type="Gene3D" id="3.30.200.20">
    <property type="entry name" value="Phosphorylase Kinase, domain 1"/>
    <property type="match status" value="1"/>
</dbReference>
<accession>A0A835FF39</accession>
<keyword evidence="6" id="KW-1185">Reference proteome</keyword>
<name>A0A835FF39_9POAL</name>
<proteinExistence type="predicted"/>
<keyword evidence="3" id="KW-1133">Transmembrane helix</keyword>
<dbReference type="PANTHER" id="PTHR27007">
    <property type="match status" value="1"/>
</dbReference>
<feature type="domain" description="Protein kinase" evidence="4">
    <location>
        <begin position="323"/>
        <end position="547"/>
    </location>
</feature>
<reference evidence="5" key="1">
    <citation type="submission" date="2020-07" db="EMBL/GenBank/DDBJ databases">
        <title>Genome sequence and genetic diversity analysis of an under-domesticated orphan crop, white fonio (Digitaria exilis).</title>
        <authorList>
            <person name="Bennetzen J.L."/>
            <person name="Chen S."/>
            <person name="Ma X."/>
            <person name="Wang X."/>
            <person name="Yssel A.E.J."/>
            <person name="Chaluvadi S.R."/>
            <person name="Johnson M."/>
            <person name="Gangashetty P."/>
            <person name="Hamidou F."/>
            <person name="Sanogo M.D."/>
            <person name="Zwaenepoel A."/>
            <person name="Wallace J."/>
            <person name="Van De Peer Y."/>
            <person name="Van Deynze A."/>
        </authorList>
    </citation>
    <scope>NUCLEOTIDE SEQUENCE</scope>
    <source>
        <tissue evidence="5">Leaves</tissue>
    </source>
</reference>
<dbReference type="Pfam" id="PF07714">
    <property type="entry name" value="PK_Tyr_Ser-Thr"/>
    <property type="match status" value="1"/>
</dbReference>